<gene>
    <name evidence="8" type="ORF">EAG_09099</name>
</gene>
<accession>E2AHA8</accession>
<dbReference type="OrthoDB" id="5788000at2759"/>
<keyword evidence="5" id="KW-0966">Cell projection</keyword>
<keyword evidence="5" id="KW-0282">Flagellum</keyword>
<evidence type="ECO:0000256" key="6">
    <source>
        <dbReference type="SAM" id="Coils"/>
    </source>
</evidence>
<sequence>MQSMEDDCGDNKKPPPYLPQSEDDYPPKPECLMEPLGPWATGSVTCSTKGGITGLRPVVDRYTITRYGPSEWRAHNLNIFQESNEKICDAQVTANNAKQCVEQTYAAADKTQLETTEHLKTRANEVYRLKTELEHAISANVEEIGLLEAERRRVQRSLSILTIPASIANEFLQIRSSRLESDLVRDNVEEQLTKEIALCSEIRTLLNRTYEQIETQMTELKTVKTRMESDWSDKVHTYNIDSLCVNLSNDSPLLLWKAGATRIPEDQSTPTSYEHFTREALAAGESAKQKSINLRSTLNKIFINFVKDLRDQATCVDIALAENVKLTQDCLEQLEKELLRCLRELASTEKLIEELRDSTKGLNNAMKLAQTRLDNRLNRCNVESCRDASQFALIEEVKSLGEQKSALLTELKRTEESQAKLVKTREEKRISHSVKRNLMQEIANVAQEKEEKDVNLEVPEDVEETAQQPVYQIRPPLHEKFKPLSAKEIIHDVLFDQLATKSYDAQAAAQWTKDIADIIERKIKDLQFKRYKYIVNVVLGQQHGAGVKIGTRCIWDAEADTYAYDSFINVRRYIFQFFLSYNV</sequence>
<dbReference type="PANTHER" id="PTHR19960:SF12">
    <property type="entry name" value="TEKTIN-4"/>
    <property type="match status" value="1"/>
</dbReference>
<comment type="similarity">
    <text evidence="1">Belongs to the dynein light chain Tctex-type family.</text>
</comment>
<evidence type="ECO:0000313" key="8">
    <source>
        <dbReference type="EMBL" id="EFN67225.1"/>
    </source>
</evidence>
<dbReference type="InterPro" id="IPR048256">
    <property type="entry name" value="Tektin-like"/>
</dbReference>
<evidence type="ECO:0000256" key="1">
    <source>
        <dbReference type="ARBA" id="ARBA00005361"/>
    </source>
</evidence>
<dbReference type="InParanoid" id="E2AHA8"/>
<dbReference type="GO" id="GO:0015630">
    <property type="term" value="C:microtubule cytoskeleton"/>
    <property type="evidence" value="ECO:0007669"/>
    <property type="project" value="UniProtKB-UniRule"/>
</dbReference>
<organism evidence="9">
    <name type="scientific">Camponotus floridanus</name>
    <name type="common">Florida carpenter ant</name>
    <dbReference type="NCBI Taxonomy" id="104421"/>
    <lineage>
        <taxon>Eukaryota</taxon>
        <taxon>Metazoa</taxon>
        <taxon>Ecdysozoa</taxon>
        <taxon>Arthropoda</taxon>
        <taxon>Hexapoda</taxon>
        <taxon>Insecta</taxon>
        <taxon>Pterygota</taxon>
        <taxon>Neoptera</taxon>
        <taxon>Endopterygota</taxon>
        <taxon>Hymenoptera</taxon>
        <taxon>Apocrita</taxon>
        <taxon>Aculeata</taxon>
        <taxon>Formicoidea</taxon>
        <taxon>Formicidae</taxon>
        <taxon>Formicinae</taxon>
        <taxon>Camponotus</taxon>
    </lineage>
</organism>
<evidence type="ECO:0000256" key="2">
    <source>
        <dbReference type="ARBA" id="ARBA00007209"/>
    </source>
</evidence>
<dbReference type="AlphaFoldDB" id="E2AHA8"/>
<evidence type="ECO:0000256" key="4">
    <source>
        <dbReference type="ARBA" id="ARBA00023054"/>
    </source>
</evidence>
<comment type="subcellular location">
    <subcellularLocation>
        <location evidence="5">Cytoplasm</location>
        <location evidence="5">Cytoskeleton</location>
        <location evidence="5">Cilium axoneme</location>
    </subcellularLocation>
</comment>
<dbReference type="STRING" id="104421.E2AHA8"/>
<keyword evidence="9" id="KW-1185">Reference proteome</keyword>
<name>E2AHA8_CAMFO</name>
<dbReference type="Proteomes" id="UP000000311">
    <property type="component" value="Unassembled WGS sequence"/>
</dbReference>
<keyword evidence="4 6" id="KW-0175">Coiled coil</keyword>
<dbReference type="GO" id="GO:0060271">
    <property type="term" value="P:cilium assembly"/>
    <property type="evidence" value="ECO:0007669"/>
    <property type="project" value="UniProtKB-UniRule"/>
</dbReference>
<reference evidence="8 9" key="1">
    <citation type="journal article" date="2010" name="Science">
        <title>Genomic comparison of the ants Camponotus floridanus and Harpegnathos saltator.</title>
        <authorList>
            <person name="Bonasio R."/>
            <person name="Zhang G."/>
            <person name="Ye C."/>
            <person name="Mutti N.S."/>
            <person name="Fang X."/>
            <person name="Qin N."/>
            <person name="Donahue G."/>
            <person name="Yang P."/>
            <person name="Li Q."/>
            <person name="Li C."/>
            <person name="Zhang P."/>
            <person name="Huang Z."/>
            <person name="Berger S.L."/>
            <person name="Reinberg D."/>
            <person name="Wang J."/>
            <person name="Liebig J."/>
        </authorList>
    </citation>
    <scope>NUCLEOTIDE SEQUENCE [LARGE SCALE GENOMIC DNA]</scope>
    <source>
        <strain evidence="9">C129</strain>
    </source>
</reference>
<dbReference type="GO" id="GO:0005930">
    <property type="term" value="C:axoneme"/>
    <property type="evidence" value="ECO:0007669"/>
    <property type="project" value="UniProtKB-SubCell"/>
</dbReference>
<proteinExistence type="inferred from homology"/>
<evidence type="ECO:0000256" key="7">
    <source>
        <dbReference type="SAM" id="MobiDB-lite"/>
    </source>
</evidence>
<dbReference type="PRINTS" id="PR00511">
    <property type="entry name" value="TEKTIN"/>
</dbReference>
<keyword evidence="5" id="KW-0969">Cilium</keyword>
<dbReference type="OMA" id="RNLEDTH"/>
<dbReference type="GO" id="GO:0060294">
    <property type="term" value="P:cilium movement involved in cell motility"/>
    <property type="evidence" value="ECO:0007669"/>
    <property type="project" value="UniProtKB-UniRule"/>
</dbReference>
<dbReference type="InterPro" id="IPR000435">
    <property type="entry name" value="Tektins"/>
</dbReference>
<dbReference type="CDD" id="cd21459">
    <property type="entry name" value="DLC-like_TCTEX1D2"/>
    <property type="match status" value="1"/>
</dbReference>
<evidence type="ECO:0000256" key="3">
    <source>
        <dbReference type="ARBA" id="ARBA00022490"/>
    </source>
</evidence>
<dbReference type="EMBL" id="GL439483">
    <property type="protein sequence ID" value="EFN67225.1"/>
    <property type="molecule type" value="Genomic_DNA"/>
</dbReference>
<dbReference type="FunCoup" id="E2AHA8">
    <property type="interactions" value="1"/>
</dbReference>
<dbReference type="Pfam" id="PF03645">
    <property type="entry name" value="Tctex-1"/>
    <property type="match status" value="1"/>
</dbReference>
<dbReference type="InterPro" id="IPR005334">
    <property type="entry name" value="Tctex-1-like"/>
</dbReference>
<feature type="coiled-coil region" evidence="6">
    <location>
        <begin position="331"/>
        <end position="372"/>
    </location>
</feature>
<feature type="region of interest" description="Disordered" evidence="7">
    <location>
        <begin position="1"/>
        <end position="30"/>
    </location>
</feature>
<feature type="coiled-coil region" evidence="6">
    <location>
        <begin position="397"/>
        <end position="455"/>
    </location>
</feature>
<dbReference type="GO" id="GO:0005634">
    <property type="term" value="C:nucleus"/>
    <property type="evidence" value="ECO:0007669"/>
    <property type="project" value="TreeGrafter"/>
</dbReference>
<protein>
    <recommendedName>
        <fullName evidence="5">Tektin</fullName>
    </recommendedName>
</protein>
<evidence type="ECO:0000313" key="9">
    <source>
        <dbReference type="Proteomes" id="UP000000311"/>
    </source>
</evidence>
<dbReference type="PANTHER" id="PTHR19960">
    <property type="entry name" value="TEKTIN"/>
    <property type="match status" value="1"/>
</dbReference>
<evidence type="ECO:0000256" key="5">
    <source>
        <dbReference type="RuleBase" id="RU367040"/>
    </source>
</evidence>
<dbReference type="Gene3D" id="3.30.1140.40">
    <property type="entry name" value="Tctex-1"/>
    <property type="match status" value="1"/>
</dbReference>
<comment type="similarity">
    <text evidence="2 5">Belongs to the tektin family.</text>
</comment>
<keyword evidence="3" id="KW-0963">Cytoplasm</keyword>
<dbReference type="Pfam" id="PF03148">
    <property type="entry name" value="Tektin"/>
    <property type="match status" value="1"/>
</dbReference>
<dbReference type="InterPro" id="IPR038586">
    <property type="entry name" value="Tctex-1-like_sf"/>
</dbReference>